<dbReference type="PANTHER" id="PTHR47506:SF1">
    <property type="entry name" value="HTH-TYPE TRANSCRIPTIONAL REGULATOR YJDC"/>
    <property type="match status" value="1"/>
</dbReference>
<dbReference type="AlphaFoldDB" id="A0A2I2KZ90"/>
<dbReference type="InterPro" id="IPR011075">
    <property type="entry name" value="TetR_C"/>
</dbReference>
<dbReference type="PANTHER" id="PTHR47506">
    <property type="entry name" value="TRANSCRIPTIONAL REGULATORY PROTEIN"/>
    <property type="match status" value="1"/>
</dbReference>
<dbReference type="PRINTS" id="PR00455">
    <property type="entry name" value="HTHTETR"/>
</dbReference>
<dbReference type="GO" id="GO:0003677">
    <property type="term" value="F:DNA binding"/>
    <property type="evidence" value="ECO:0007669"/>
    <property type="project" value="UniProtKB-UniRule"/>
</dbReference>
<evidence type="ECO:0000313" key="6">
    <source>
        <dbReference type="EMBL" id="SNQ50984.1"/>
    </source>
</evidence>
<dbReference type="Proteomes" id="UP000234331">
    <property type="component" value="Unassembled WGS sequence"/>
</dbReference>
<feature type="domain" description="HTH tetR-type" evidence="5">
    <location>
        <begin position="19"/>
        <end position="79"/>
    </location>
</feature>
<gene>
    <name evidence="6" type="ORF">FRACA_590006</name>
</gene>
<dbReference type="InterPro" id="IPR009057">
    <property type="entry name" value="Homeodomain-like_sf"/>
</dbReference>
<dbReference type="InterPro" id="IPR036271">
    <property type="entry name" value="Tet_transcr_reg_TetR-rel_C_sf"/>
</dbReference>
<dbReference type="InterPro" id="IPR001647">
    <property type="entry name" value="HTH_TetR"/>
</dbReference>
<evidence type="ECO:0000256" key="2">
    <source>
        <dbReference type="ARBA" id="ARBA00023125"/>
    </source>
</evidence>
<keyword evidence="2 4" id="KW-0238">DNA-binding</keyword>
<evidence type="ECO:0000256" key="3">
    <source>
        <dbReference type="ARBA" id="ARBA00023163"/>
    </source>
</evidence>
<proteinExistence type="predicted"/>
<feature type="DNA-binding region" description="H-T-H motif" evidence="4">
    <location>
        <begin position="42"/>
        <end position="61"/>
    </location>
</feature>
<accession>A0A2I2KZ90</accession>
<evidence type="ECO:0000256" key="4">
    <source>
        <dbReference type="PROSITE-ProRule" id="PRU00335"/>
    </source>
</evidence>
<name>A0A2I2KZ90_9ACTN</name>
<dbReference type="PROSITE" id="PS50977">
    <property type="entry name" value="HTH_TETR_2"/>
    <property type="match status" value="1"/>
</dbReference>
<dbReference type="SUPFAM" id="SSF46689">
    <property type="entry name" value="Homeodomain-like"/>
    <property type="match status" value="1"/>
</dbReference>
<evidence type="ECO:0000259" key="5">
    <source>
        <dbReference type="PROSITE" id="PS50977"/>
    </source>
</evidence>
<reference evidence="6 7" key="1">
    <citation type="submission" date="2017-06" db="EMBL/GenBank/DDBJ databases">
        <authorList>
            <person name="Kim H.J."/>
            <person name="Triplett B.A."/>
        </authorList>
    </citation>
    <scope>NUCLEOTIDE SEQUENCE [LARGE SCALE GENOMIC DNA]</scope>
    <source>
        <strain evidence="6">FRACA_ARgP5</strain>
    </source>
</reference>
<dbReference type="Pfam" id="PF00440">
    <property type="entry name" value="TetR_N"/>
    <property type="match status" value="1"/>
</dbReference>
<dbReference type="Pfam" id="PF16925">
    <property type="entry name" value="TetR_C_13"/>
    <property type="match status" value="1"/>
</dbReference>
<keyword evidence="7" id="KW-1185">Reference proteome</keyword>
<dbReference type="EMBL" id="FZMO01000524">
    <property type="protein sequence ID" value="SNQ50984.1"/>
    <property type="molecule type" value="Genomic_DNA"/>
</dbReference>
<organism evidence="6 7">
    <name type="scientific">Frankia canadensis</name>
    <dbReference type="NCBI Taxonomy" id="1836972"/>
    <lineage>
        <taxon>Bacteria</taxon>
        <taxon>Bacillati</taxon>
        <taxon>Actinomycetota</taxon>
        <taxon>Actinomycetes</taxon>
        <taxon>Frankiales</taxon>
        <taxon>Frankiaceae</taxon>
        <taxon>Frankia</taxon>
    </lineage>
</organism>
<dbReference type="Gene3D" id="1.10.357.10">
    <property type="entry name" value="Tetracycline Repressor, domain 2"/>
    <property type="match status" value="1"/>
</dbReference>
<keyword evidence="3" id="KW-0804">Transcription</keyword>
<protein>
    <submittedName>
        <fullName evidence="6">Transcriptional regulator, TetR family</fullName>
    </submittedName>
</protein>
<dbReference type="SUPFAM" id="SSF48498">
    <property type="entry name" value="Tetracyclin repressor-like, C-terminal domain"/>
    <property type="match status" value="1"/>
</dbReference>
<evidence type="ECO:0000256" key="1">
    <source>
        <dbReference type="ARBA" id="ARBA00023015"/>
    </source>
</evidence>
<evidence type="ECO:0000313" key="7">
    <source>
        <dbReference type="Proteomes" id="UP000234331"/>
    </source>
</evidence>
<sequence>MTMTTTSEALGQKLTAKGLATRERIVRAAAELIYEHGAQNTNNEQIREAAGVSGSQLTRHFPTKESLVRAVLAWQADSIVARHQAPELGELDSFAALRRWADSYIASQDMVHGGCTFGSLAAEVVKTEPSHRDAVADGFERWRELFKYGLSAMRERGELRPEADPAALAHLLTAAFQGGALLDQAAGDSTPLRDALNGALAYIESFAVESRTGQHRTSVTGELPTAVGGCLLGVSQTTADTRRGTAANGVPSA</sequence>
<keyword evidence="1" id="KW-0805">Transcription regulation</keyword>